<feature type="non-terminal residue" evidence="1">
    <location>
        <position position="140"/>
    </location>
</feature>
<organism evidence="1 2">
    <name type="scientific">Mesorhabditis spiculigera</name>
    <dbReference type="NCBI Taxonomy" id="96644"/>
    <lineage>
        <taxon>Eukaryota</taxon>
        <taxon>Metazoa</taxon>
        <taxon>Ecdysozoa</taxon>
        <taxon>Nematoda</taxon>
        <taxon>Chromadorea</taxon>
        <taxon>Rhabditida</taxon>
        <taxon>Rhabditina</taxon>
        <taxon>Rhabditomorpha</taxon>
        <taxon>Rhabditoidea</taxon>
        <taxon>Rhabditidae</taxon>
        <taxon>Mesorhabditinae</taxon>
        <taxon>Mesorhabditis</taxon>
    </lineage>
</organism>
<name>A0AA36DGZ4_9BILA</name>
<gene>
    <name evidence="1" type="ORF">MSPICULIGERA_LOCUS25435</name>
</gene>
<reference evidence="1" key="1">
    <citation type="submission" date="2023-06" db="EMBL/GenBank/DDBJ databases">
        <authorList>
            <person name="Delattre M."/>
        </authorList>
    </citation>
    <scope>NUCLEOTIDE SEQUENCE</scope>
    <source>
        <strain evidence="1">AF72</strain>
    </source>
</reference>
<protein>
    <submittedName>
        <fullName evidence="1">Uncharacterized protein</fullName>
    </submittedName>
</protein>
<dbReference type="Proteomes" id="UP001177023">
    <property type="component" value="Unassembled WGS sequence"/>
</dbReference>
<sequence>MGREGPPRFSALLLPGRDGGPVLWAPSAGGFIPMNKRCQQKALTMDPGHAFFESSNGVACVLYPDDGDRLLDLEQAEDGLRVFSRMCVPTAPQMAIVGWDTPSIFTGWMGRVEISQELLETIWARPDFAVNQVWEGWLTW</sequence>
<comment type="caution">
    <text evidence="1">The sequence shown here is derived from an EMBL/GenBank/DDBJ whole genome shotgun (WGS) entry which is preliminary data.</text>
</comment>
<accession>A0AA36DGZ4</accession>
<evidence type="ECO:0000313" key="1">
    <source>
        <dbReference type="EMBL" id="CAJ0587469.1"/>
    </source>
</evidence>
<proteinExistence type="predicted"/>
<keyword evidence="2" id="KW-1185">Reference proteome</keyword>
<dbReference type="EMBL" id="CATQJA010002710">
    <property type="protein sequence ID" value="CAJ0587469.1"/>
    <property type="molecule type" value="Genomic_DNA"/>
</dbReference>
<evidence type="ECO:0000313" key="2">
    <source>
        <dbReference type="Proteomes" id="UP001177023"/>
    </source>
</evidence>
<dbReference type="AlphaFoldDB" id="A0AA36DGZ4"/>